<proteinExistence type="predicted"/>
<keyword evidence="2" id="KW-1185">Reference proteome</keyword>
<dbReference type="EMBL" id="JAUFPT010000043">
    <property type="protein sequence ID" value="MDN3571632.1"/>
    <property type="molecule type" value="Genomic_DNA"/>
</dbReference>
<protein>
    <submittedName>
        <fullName evidence="1">Uncharacterized protein</fullName>
    </submittedName>
</protein>
<name>A0ABT8APJ7_9HYPH</name>
<evidence type="ECO:0000313" key="1">
    <source>
        <dbReference type="EMBL" id="MDN3571632.1"/>
    </source>
</evidence>
<sequence length="79" mass="8821">MLTLTAPHPDNQGRYAERRSIAVANVNWFRKLAWRALRDGSPRGAMRAAAARAAARIVIRQAKRDALISRMAHEALESL</sequence>
<evidence type="ECO:0000313" key="2">
    <source>
        <dbReference type="Proteomes" id="UP001244297"/>
    </source>
</evidence>
<organism evidence="1 2">
    <name type="scientific">Methylobacterium longum</name>
    <dbReference type="NCBI Taxonomy" id="767694"/>
    <lineage>
        <taxon>Bacteria</taxon>
        <taxon>Pseudomonadati</taxon>
        <taxon>Pseudomonadota</taxon>
        <taxon>Alphaproteobacteria</taxon>
        <taxon>Hyphomicrobiales</taxon>
        <taxon>Methylobacteriaceae</taxon>
        <taxon>Methylobacterium</taxon>
    </lineage>
</organism>
<dbReference type="Proteomes" id="UP001244297">
    <property type="component" value="Unassembled WGS sequence"/>
</dbReference>
<reference evidence="2" key="1">
    <citation type="journal article" date="2019" name="Int. J. Syst. Evol. Microbiol.">
        <title>The Global Catalogue of Microorganisms (GCM) 10K type strain sequencing project: providing services to taxonomists for standard genome sequencing and annotation.</title>
        <authorList>
            <consortium name="The Broad Institute Genomics Platform"/>
            <consortium name="The Broad Institute Genome Sequencing Center for Infectious Disease"/>
            <person name="Wu L."/>
            <person name="Ma J."/>
        </authorList>
    </citation>
    <scope>NUCLEOTIDE SEQUENCE [LARGE SCALE GENOMIC DNA]</scope>
    <source>
        <strain evidence="2">CECT 7806</strain>
    </source>
</reference>
<accession>A0ABT8APJ7</accession>
<gene>
    <name evidence="1" type="ORF">QWZ18_13480</name>
</gene>
<comment type="caution">
    <text evidence="1">The sequence shown here is derived from an EMBL/GenBank/DDBJ whole genome shotgun (WGS) entry which is preliminary data.</text>
</comment>
<dbReference type="RefSeq" id="WP_238288506.1">
    <property type="nucleotide sequence ID" value="NZ_BPQS01000012.1"/>
</dbReference>